<evidence type="ECO:0000256" key="3">
    <source>
        <dbReference type="ARBA" id="ARBA00022475"/>
    </source>
</evidence>
<evidence type="ECO:0000256" key="2">
    <source>
        <dbReference type="ARBA" id="ARBA00009033"/>
    </source>
</evidence>
<feature type="transmembrane region" description="Helical" evidence="7">
    <location>
        <begin position="415"/>
        <end position="436"/>
    </location>
</feature>
<dbReference type="GO" id="GO:0015293">
    <property type="term" value="F:symporter activity"/>
    <property type="evidence" value="ECO:0007669"/>
    <property type="project" value="TreeGrafter"/>
</dbReference>
<feature type="transmembrane region" description="Helical" evidence="7">
    <location>
        <begin position="31"/>
        <end position="48"/>
    </location>
</feature>
<evidence type="ECO:0000259" key="9">
    <source>
        <dbReference type="Pfam" id="PF07662"/>
    </source>
</evidence>
<protein>
    <submittedName>
        <fullName evidence="11">Na+ dependent nucleoside transporter C-terminus-domain-containing protein</fullName>
    </submittedName>
</protein>
<evidence type="ECO:0000256" key="4">
    <source>
        <dbReference type="ARBA" id="ARBA00022692"/>
    </source>
</evidence>
<feature type="transmembrane region" description="Helical" evidence="7">
    <location>
        <begin position="484"/>
        <end position="507"/>
    </location>
</feature>
<keyword evidence="3" id="KW-1003">Cell membrane</keyword>
<dbReference type="GO" id="GO:0005886">
    <property type="term" value="C:plasma membrane"/>
    <property type="evidence" value="ECO:0007669"/>
    <property type="project" value="UniProtKB-SubCell"/>
</dbReference>
<gene>
    <name evidence="11" type="ORF">BCR44DRAFT_39061</name>
</gene>
<dbReference type="Proteomes" id="UP000193411">
    <property type="component" value="Unassembled WGS sequence"/>
</dbReference>
<name>A0A1Y2HA75_9FUNG</name>
<dbReference type="GO" id="GO:0005337">
    <property type="term" value="F:nucleoside transmembrane transporter activity"/>
    <property type="evidence" value="ECO:0007669"/>
    <property type="project" value="InterPro"/>
</dbReference>
<dbReference type="Pfam" id="PF07662">
    <property type="entry name" value="Nucleos_tra2_C"/>
    <property type="match status" value="1"/>
</dbReference>
<feature type="domain" description="Concentrative nucleoside transporter N-terminal" evidence="8">
    <location>
        <begin position="137"/>
        <end position="208"/>
    </location>
</feature>
<dbReference type="EMBL" id="MCFL01000072">
    <property type="protein sequence ID" value="ORZ30904.1"/>
    <property type="molecule type" value="Genomic_DNA"/>
</dbReference>
<feature type="transmembrane region" description="Helical" evidence="7">
    <location>
        <begin position="221"/>
        <end position="239"/>
    </location>
</feature>
<evidence type="ECO:0000256" key="5">
    <source>
        <dbReference type="ARBA" id="ARBA00022989"/>
    </source>
</evidence>
<proteinExistence type="inferred from homology"/>
<evidence type="ECO:0000313" key="12">
    <source>
        <dbReference type="Proteomes" id="UP000193411"/>
    </source>
</evidence>
<comment type="subcellular location">
    <subcellularLocation>
        <location evidence="1">Cell membrane</location>
        <topology evidence="1">Multi-pass membrane protein</topology>
    </subcellularLocation>
</comment>
<accession>A0A1Y2HA75</accession>
<feature type="domain" description="Nucleoside transporter/FeoB GTPase Gate" evidence="10">
    <location>
        <begin position="219"/>
        <end position="315"/>
    </location>
</feature>
<evidence type="ECO:0000256" key="6">
    <source>
        <dbReference type="ARBA" id="ARBA00023136"/>
    </source>
</evidence>
<dbReference type="Pfam" id="PF07670">
    <property type="entry name" value="Gate"/>
    <property type="match status" value="1"/>
</dbReference>
<evidence type="ECO:0000313" key="11">
    <source>
        <dbReference type="EMBL" id="ORZ30904.1"/>
    </source>
</evidence>
<feature type="transmembrane region" description="Helical" evidence="7">
    <location>
        <begin position="519"/>
        <end position="541"/>
    </location>
</feature>
<feature type="transmembrane region" description="Helical" evidence="7">
    <location>
        <begin position="101"/>
        <end position="121"/>
    </location>
</feature>
<dbReference type="OrthoDB" id="6075923at2759"/>
<dbReference type="InterPro" id="IPR008276">
    <property type="entry name" value="C_nuclsd_transpt"/>
</dbReference>
<feature type="transmembrane region" description="Helical" evidence="7">
    <location>
        <begin position="54"/>
        <end position="71"/>
    </location>
</feature>
<organism evidence="11 12">
    <name type="scientific">Catenaria anguillulae PL171</name>
    <dbReference type="NCBI Taxonomy" id="765915"/>
    <lineage>
        <taxon>Eukaryota</taxon>
        <taxon>Fungi</taxon>
        <taxon>Fungi incertae sedis</taxon>
        <taxon>Blastocladiomycota</taxon>
        <taxon>Blastocladiomycetes</taxon>
        <taxon>Blastocladiales</taxon>
        <taxon>Catenariaceae</taxon>
        <taxon>Catenaria</taxon>
    </lineage>
</organism>
<reference evidence="11 12" key="1">
    <citation type="submission" date="2016-07" db="EMBL/GenBank/DDBJ databases">
        <title>Pervasive Adenine N6-methylation of Active Genes in Fungi.</title>
        <authorList>
            <consortium name="DOE Joint Genome Institute"/>
            <person name="Mondo S.J."/>
            <person name="Dannebaum R.O."/>
            <person name="Kuo R.C."/>
            <person name="Labutti K."/>
            <person name="Haridas S."/>
            <person name="Kuo A."/>
            <person name="Salamov A."/>
            <person name="Ahrendt S.R."/>
            <person name="Lipzen A."/>
            <person name="Sullivan W."/>
            <person name="Andreopoulos W.B."/>
            <person name="Clum A."/>
            <person name="Lindquist E."/>
            <person name="Daum C."/>
            <person name="Ramamoorthy G.K."/>
            <person name="Gryganskyi A."/>
            <person name="Culley D."/>
            <person name="Magnuson J.K."/>
            <person name="James T.Y."/>
            <person name="O'Malley M.A."/>
            <person name="Stajich J.E."/>
            <person name="Spatafora J.W."/>
            <person name="Visel A."/>
            <person name="Grigoriev I.V."/>
        </authorList>
    </citation>
    <scope>NUCLEOTIDE SEQUENCE [LARGE SCALE GENOMIC DNA]</scope>
    <source>
        <strain evidence="11 12">PL171</strain>
    </source>
</reference>
<comment type="caution">
    <text evidence="11">The sequence shown here is derived from an EMBL/GenBank/DDBJ whole genome shotgun (WGS) entry which is preliminary data.</text>
</comment>
<dbReference type="InterPro" id="IPR011657">
    <property type="entry name" value="CNT_C_dom"/>
</dbReference>
<keyword evidence="6 7" id="KW-0472">Membrane</keyword>
<feature type="transmembrane region" description="Helical" evidence="7">
    <location>
        <begin position="380"/>
        <end position="403"/>
    </location>
</feature>
<evidence type="ECO:0000259" key="10">
    <source>
        <dbReference type="Pfam" id="PF07670"/>
    </source>
</evidence>
<feature type="transmembrane region" description="Helical" evidence="7">
    <location>
        <begin position="156"/>
        <end position="176"/>
    </location>
</feature>
<dbReference type="InterPro" id="IPR011642">
    <property type="entry name" value="Gate_dom"/>
</dbReference>
<keyword evidence="5 7" id="KW-1133">Transmembrane helix</keyword>
<keyword evidence="4 7" id="KW-0812">Transmembrane</keyword>
<feature type="transmembrane region" description="Helical" evidence="7">
    <location>
        <begin position="293"/>
        <end position="314"/>
    </location>
</feature>
<evidence type="ECO:0000259" key="8">
    <source>
        <dbReference type="Pfam" id="PF01773"/>
    </source>
</evidence>
<dbReference type="AlphaFoldDB" id="A0A1Y2HA75"/>
<evidence type="ECO:0000256" key="1">
    <source>
        <dbReference type="ARBA" id="ARBA00004651"/>
    </source>
</evidence>
<comment type="similarity">
    <text evidence="2">Belongs to the concentrative nucleoside transporter (CNT) (TC 2.A.41) family.</text>
</comment>
<feature type="transmembrane region" description="Helical" evidence="7">
    <location>
        <begin position="133"/>
        <end position="150"/>
    </location>
</feature>
<dbReference type="Pfam" id="PF01773">
    <property type="entry name" value="Nucleos_tra2_N"/>
    <property type="match status" value="1"/>
</dbReference>
<dbReference type="PANTHER" id="PTHR10590:SF4">
    <property type="entry name" value="SOLUTE CARRIER FAMILY 28 MEMBER 3"/>
    <property type="match status" value="1"/>
</dbReference>
<evidence type="ECO:0000256" key="7">
    <source>
        <dbReference type="SAM" id="Phobius"/>
    </source>
</evidence>
<keyword evidence="12" id="KW-1185">Reference proteome</keyword>
<dbReference type="PANTHER" id="PTHR10590">
    <property type="entry name" value="SODIUM/NUCLEOSIDE COTRANSPORTER"/>
    <property type="match status" value="1"/>
</dbReference>
<feature type="transmembrane region" description="Helical" evidence="7">
    <location>
        <begin position="188"/>
        <end position="209"/>
    </location>
</feature>
<dbReference type="InterPro" id="IPR002668">
    <property type="entry name" value="CNT_N_dom"/>
</dbReference>
<feature type="domain" description="Concentrative nucleoside transporter C-terminal" evidence="9">
    <location>
        <begin position="322"/>
        <end position="539"/>
    </location>
</feature>
<sequence>MTAVEASKDFKEPPKAASVAEQTPDSTLQRVVDAVICVGLIVWLVFAWKFEPSTIAFPAFIVICTVLKIATKRISNDTLSKPFAMVLGPIATAMGRFSDNFWAIVFAIMTLAIFVVGIIVMPDSELGTKLDRVRSLAGLVVITLVMYALSNNRAKVEFRLVAVGMLAQAILAIFVLKTSIGSQIFSFIAKMVSNFLGLGKNFGLKFLWAEAALLNNFITNVLPAIVFFAAFIQVVYYLGAMQWLVIKFAWVMVRLMGTSGSESVVAAASPFVGQGESALMVLPFLEFMTMSEIHTVMAAGFSTISGSVLFAFLSMGVDGRALITCCIMSVPCSLALSKLRWPETEPSLTRGDVSIPDNGEHKEVNVLHAAANGAAQGMTLAGLITGSLLSIIALFNLCDIIFTEFFRYLNPAKPISINLVLGYVFWPVAWLLGVPLQDCEKVGRLLGMKMVINEFAAYDELSFLMGKNAQRKAERDLTARGELLATYALCGFANIGSVGIQIGCLGAMAPSRRGDIARIAVPAMLVGMMCTLCSACIAGILL</sequence>